<dbReference type="AlphaFoldDB" id="A0A0C9UKL9"/>
<dbReference type="HOGENOM" id="CLU_1090598_0_0_1"/>
<evidence type="ECO:0000313" key="2">
    <source>
        <dbReference type="Proteomes" id="UP000054279"/>
    </source>
</evidence>
<sequence>MEDVFQIVFGTPAATPFVPETEWCGYQQRLRELGELRRVCKEWNVTILPHCLRTIWFTYPSQTFFFLETWKDRPEICLVRHLRFDWGIPGTGRIGVVRYAAPLFRGWKHRKLESSEYCRIPRWYDAEDTTTYEALNTLCNDTLVLFPQLISIDTGYTGRGLSRTVIQLPTFYSTLVATRGQQIPLQTLRGVVAPADAAFVAAIKSLAFSLEDLAIDFIGRQYPEIPGFDRSPLSSPSSNISQFRVDTKLLLLGHH</sequence>
<reference evidence="1 2" key="1">
    <citation type="submission" date="2014-06" db="EMBL/GenBank/DDBJ databases">
        <title>Evolutionary Origins and Diversification of the Mycorrhizal Mutualists.</title>
        <authorList>
            <consortium name="DOE Joint Genome Institute"/>
            <consortium name="Mycorrhizal Genomics Consortium"/>
            <person name="Kohler A."/>
            <person name="Kuo A."/>
            <person name="Nagy L.G."/>
            <person name="Floudas D."/>
            <person name="Copeland A."/>
            <person name="Barry K.W."/>
            <person name="Cichocki N."/>
            <person name="Veneault-Fourrey C."/>
            <person name="LaButti K."/>
            <person name="Lindquist E.A."/>
            <person name="Lipzen A."/>
            <person name="Lundell T."/>
            <person name="Morin E."/>
            <person name="Murat C."/>
            <person name="Riley R."/>
            <person name="Ohm R."/>
            <person name="Sun H."/>
            <person name="Tunlid A."/>
            <person name="Henrissat B."/>
            <person name="Grigoriev I.V."/>
            <person name="Hibbett D.S."/>
            <person name="Martin F."/>
        </authorList>
    </citation>
    <scope>NUCLEOTIDE SEQUENCE [LARGE SCALE GENOMIC DNA]</scope>
    <source>
        <strain evidence="1 2">SS14</strain>
    </source>
</reference>
<organism evidence="1 2">
    <name type="scientific">Sphaerobolus stellatus (strain SS14)</name>
    <dbReference type="NCBI Taxonomy" id="990650"/>
    <lineage>
        <taxon>Eukaryota</taxon>
        <taxon>Fungi</taxon>
        <taxon>Dikarya</taxon>
        <taxon>Basidiomycota</taxon>
        <taxon>Agaricomycotina</taxon>
        <taxon>Agaricomycetes</taxon>
        <taxon>Phallomycetidae</taxon>
        <taxon>Geastrales</taxon>
        <taxon>Sphaerobolaceae</taxon>
        <taxon>Sphaerobolus</taxon>
    </lineage>
</organism>
<accession>A0A0C9UKL9</accession>
<name>A0A0C9UKL9_SPHS4</name>
<evidence type="ECO:0000313" key="1">
    <source>
        <dbReference type="EMBL" id="KIJ25795.1"/>
    </source>
</evidence>
<gene>
    <name evidence="1" type="ORF">M422DRAFT_273206</name>
</gene>
<keyword evidence="2" id="KW-1185">Reference proteome</keyword>
<protein>
    <submittedName>
        <fullName evidence="1">Uncharacterized protein</fullName>
    </submittedName>
</protein>
<proteinExistence type="predicted"/>
<dbReference type="EMBL" id="KN837398">
    <property type="protein sequence ID" value="KIJ25795.1"/>
    <property type="molecule type" value="Genomic_DNA"/>
</dbReference>
<dbReference type="Proteomes" id="UP000054279">
    <property type="component" value="Unassembled WGS sequence"/>
</dbReference>